<feature type="region of interest" description="Disordered" evidence="1">
    <location>
        <begin position="1"/>
        <end position="47"/>
    </location>
</feature>
<sequence>MGSGLRGTLSIRAGNPPIDDPGYRRSGTRPTPRQAPRPRSDQLPSGKERVDLLCRVLRSPAGVGVVLTAVAVQGYNAASKVISRMGTGADKSPGLLQSPEGEAPSESIIPAEDAGATASSRIALSESQRSMLGKVWLSAAFGLRKGFDTLDALIFQPPPAGAATQGTLVHAAASQGLNLATEEPLVRLSSPNPPDIQSEGAWQRVKRFSQAAAEAASGSAAAARAPTTRVVVEGGGPQPVAPPQGESAAASEAQSSKTRAATARTDPPTPSSPSQGTGAGARSPGNAAPPERVPLRVSQRPAAPPATSGLSKAALDRDVAGALPSGAQARRAGEGTRHVAWLSAPGARGAPAKLPLGEDGVARGGAGLGAASPEGSASGVNGPTGSAGEAAEGRGLGDPALDDRGGAGRGGGR</sequence>
<feature type="region of interest" description="Disordered" evidence="1">
    <location>
        <begin position="216"/>
        <end position="413"/>
    </location>
</feature>
<feature type="compositionally biased region" description="Low complexity" evidence="1">
    <location>
        <begin position="216"/>
        <end position="225"/>
    </location>
</feature>
<gene>
    <name evidence="2" type="ORF">g.100962</name>
</gene>
<accession>A0A1D2A0F9</accession>
<evidence type="ECO:0000256" key="1">
    <source>
        <dbReference type="SAM" id="MobiDB-lite"/>
    </source>
</evidence>
<feature type="non-terminal residue" evidence="2">
    <location>
        <position position="413"/>
    </location>
</feature>
<feature type="compositionally biased region" description="Low complexity" evidence="1">
    <location>
        <begin position="243"/>
        <end position="276"/>
    </location>
</feature>
<reference evidence="2" key="1">
    <citation type="submission" date="2015-08" db="EMBL/GenBank/DDBJ databases">
        <authorList>
            <person name="Babu N.S."/>
            <person name="Beckwith C.J."/>
            <person name="Beseler K.G."/>
            <person name="Brison A."/>
            <person name="Carone J.V."/>
            <person name="Caskin T.P."/>
            <person name="Diamond M."/>
            <person name="Durham M.E."/>
            <person name="Foxe J.M."/>
            <person name="Go M."/>
            <person name="Henderson B.A."/>
            <person name="Jones I.B."/>
            <person name="McGettigan J.A."/>
            <person name="Micheletti S.J."/>
            <person name="Nasrallah M.E."/>
            <person name="Ortiz D."/>
            <person name="Piller C.R."/>
            <person name="Privatt S.R."/>
            <person name="Schneider S.L."/>
            <person name="Sharp S."/>
            <person name="Smith T.C."/>
            <person name="Stanton J.D."/>
            <person name="Ullery H.E."/>
            <person name="Wilson R.J."/>
            <person name="Serrano M.G."/>
            <person name="Buck G."/>
            <person name="Lee V."/>
            <person name="Wang Y."/>
            <person name="Carvalho R."/>
            <person name="Voegtly L."/>
            <person name="Shi R."/>
            <person name="Duckworth R."/>
            <person name="Johnson A."/>
            <person name="Loviza R."/>
            <person name="Walstead R."/>
            <person name="Shah Z."/>
            <person name="Kiflezghi M."/>
            <person name="Wade K."/>
            <person name="Ball S.L."/>
            <person name="Bradley K.W."/>
            <person name="Asai D.J."/>
            <person name="Bowman C.A."/>
            <person name="Russell D.A."/>
            <person name="Pope W.H."/>
            <person name="Jacobs-Sera D."/>
            <person name="Hendrix R.W."/>
            <person name="Hatfull G.F."/>
        </authorList>
    </citation>
    <scope>NUCLEOTIDE SEQUENCE</scope>
</reference>
<name>A0A1D2A0F9_AUXPR</name>
<dbReference type="EMBL" id="GDKF01006209">
    <property type="protein sequence ID" value="JAT72413.1"/>
    <property type="molecule type" value="Transcribed_RNA"/>
</dbReference>
<protein>
    <submittedName>
        <fullName evidence="2">Uncharacterized protein</fullName>
    </submittedName>
</protein>
<dbReference type="AlphaFoldDB" id="A0A1D2A0F9"/>
<organism evidence="2">
    <name type="scientific">Auxenochlorella protothecoides</name>
    <name type="common">Green microalga</name>
    <name type="synonym">Chlorella protothecoides</name>
    <dbReference type="NCBI Taxonomy" id="3075"/>
    <lineage>
        <taxon>Eukaryota</taxon>
        <taxon>Viridiplantae</taxon>
        <taxon>Chlorophyta</taxon>
        <taxon>core chlorophytes</taxon>
        <taxon>Trebouxiophyceae</taxon>
        <taxon>Chlorellales</taxon>
        <taxon>Chlorellaceae</taxon>
        <taxon>Auxenochlorella</taxon>
    </lineage>
</organism>
<evidence type="ECO:0000313" key="2">
    <source>
        <dbReference type="EMBL" id="JAT72413.1"/>
    </source>
</evidence>
<feature type="region of interest" description="Disordered" evidence="1">
    <location>
        <begin position="86"/>
        <end position="105"/>
    </location>
</feature>
<proteinExistence type="predicted"/>